<comment type="caution">
    <text evidence="1">The sequence shown here is derived from an EMBL/GenBank/DDBJ whole genome shotgun (WGS) entry which is preliminary data.</text>
</comment>
<evidence type="ECO:0000313" key="2">
    <source>
        <dbReference type="Proteomes" id="UP000803884"/>
    </source>
</evidence>
<dbReference type="RefSeq" id="XP_069231394.1">
    <property type="nucleotide sequence ID" value="XM_069371451.1"/>
</dbReference>
<organism evidence="1 2">
    <name type="scientific">Cladosporium halotolerans</name>
    <dbReference type="NCBI Taxonomy" id="1052096"/>
    <lineage>
        <taxon>Eukaryota</taxon>
        <taxon>Fungi</taxon>
        <taxon>Dikarya</taxon>
        <taxon>Ascomycota</taxon>
        <taxon>Pezizomycotina</taxon>
        <taxon>Dothideomycetes</taxon>
        <taxon>Dothideomycetidae</taxon>
        <taxon>Cladosporiales</taxon>
        <taxon>Cladosporiaceae</taxon>
        <taxon>Cladosporium</taxon>
    </lineage>
</organism>
<evidence type="ECO:0000313" key="1">
    <source>
        <dbReference type="EMBL" id="KAL1588289.1"/>
    </source>
</evidence>
<sequence>MPSFNFLAKASHYCYPPGVNAANLTMNDIRGANAKIAHLRQGRIDNGLLKATRDDPGYQPQMPYTKKPLCNYSTWDTEKLAKSLLARGIKSRQQMKFMDKEDMVSALKNADKQPRFDRFTELPAECRNEIYRLALEDTKPRVRPAPPAISQVSRQLRSETLPLFFHMTTLTVVVTAEPAKPIALSHYFGDHKTEIAPRTRKYFNYARKAGWTKHMRNFQWRIMGASYSAKGRLEKPWNECYLVRFSTNMKNVETSARDRRSQARLDLIQAGMKKIADTENTKLTDADFKNMVAFFLATF</sequence>
<accession>A0AB34KYT6</accession>
<protein>
    <submittedName>
        <fullName evidence="1">Uncharacterized protein</fullName>
    </submittedName>
</protein>
<dbReference type="Proteomes" id="UP000803884">
    <property type="component" value="Unassembled WGS sequence"/>
</dbReference>
<dbReference type="AlphaFoldDB" id="A0AB34KYT6"/>
<proteinExistence type="predicted"/>
<name>A0AB34KYT6_9PEZI</name>
<reference evidence="1 2" key="1">
    <citation type="journal article" date="2020" name="Microbiol. Resour. Announc.">
        <title>Draft Genome Sequence of a Cladosporium Species Isolated from the Mesophotic Ascidian Didemnum maculosum.</title>
        <authorList>
            <person name="Gioti A."/>
            <person name="Siaperas R."/>
            <person name="Nikolaivits E."/>
            <person name="Le Goff G."/>
            <person name="Ouazzani J."/>
            <person name="Kotoulas G."/>
            <person name="Topakas E."/>
        </authorList>
    </citation>
    <scope>NUCLEOTIDE SEQUENCE [LARGE SCALE GENOMIC DNA]</scope>
    <source>
        <strain evidence="1 2">TM138-S3</strain>
    </source>
</reference>
<dbReference type="EMBL" id="JAAQHG020000007">
    <property type="protein sequence ID" value="KAL1588289.1"/>
    <property type="molecule type" value="Genomic_DNA"/>
</dbReference>
<gene>
    <name evidence="1" type="ORF">WHR41_02845</name>
</gene>
<dbReference type="GeneID" id="96004289"/>
<keyword evidence="2" id="KW-1185">Reference proteome</keyword>